<dbReference type="PROSITE" id="PS50181">
    <property type="entry name" value="FBOX"/>
    <property type="match status" value="1"/>
</dbReference>
<dbReference type="SUPFAM" id="SSF81383">
    <property type="entry name" value="F-box domain"/>
    <property type="match status" value="1"/>
</dbReference>
<name>A0ABQ7NS12_BRACM</name>
<proteinExistence type="predicted"/>
<dbReference type="InterPro" id="IPR036047">
    <property type="entry name" value="F-box-like_dom_sf"/>
</dbReference>
<dbReference type="EMBL" id="JADBGQ010000001">
    <property type="protein sequence ID" value="KAG5413604.1"/>
    <property type="molecule type" value="Genomic_DNA"/>
</dbReference>
<protein>
    <recommendedName>
        <fullName evidence="1">F-box domain-containing protein</fullName>
    </recommendedName>
</protein>
<evidence type="ECO:0000259" key="1">
    <source>
        <dbReference type="PROSITE" id="PS50181"/>
    </source>
</evidence>
<feature type="domain" description="F-box" evidence="1">
    <location>
        <begin position="2"/>
        <end position="50"/>
    </location>
</feature>
<gene>
    <name evidence="2" type="primary">A01g501890.1_BraROA</name>
    <name evidence="2" type="ORF">IGI04_001171</name>
</gene>
<dbReference type="InterPro" id="IPR001810">
    <property type="entry name" value="F-box_dom"/>
</dbReference>
<dbReference type="InterPro" id="IPR053781">
    <property type="entry name" value="F-box_AtFBL13-like"/>
</dbReference>
<dbReference type="Pfam" id="PF00646">
    <property type="entry name" value="F-box"/>
    <property type="match status" value="1"/>
</dbReference>
<feature type="non-terminal residue" evidence="2">
    <location>
        <position position="192"/>
    </location>
</feature>
<dbReference type="Gene3D" id="1.20.1280.50">
    <property type="match status" value="1"/>
</dbReference>
<sequence length="192" mass="21767">MGDSISSLPDEILGKILSLVPTKVAASTSVLSKRWRNLLSLVDSLSFDESIVVYPNEEEATNGSHRDKVNLYFIYEYERRIQCSGNTDSEKYNVKQLFTLSHRFSDFVDKTLALLNNSPAIKTFSLSLCCVVSTKSYKNESARVNRWIRTAMEKEGLLELHLYAPTHGTSVSIERRLLRNNTLVKLTISGHY</sequence>
<dbReference type="PANTHER" id="PTHR31293:SF12">
    <property type="entry name" value="RNI-LIKE SUPERFAMILY PROTEIN"/>
    <property type="match status" value="1"/>
</dbReference>
<comment type="caution">
    <text evidence="2">The sequence shown here is derived from an EMBL/GenBank/DDBJ whole genome shotgun (WGS) entry which is preliminary data.</text>
</comment>
<evidence type="ECO:0000313" key="3">
    <source>
        <dbReference type="Proteomes" id="UP000823674"/>
    </source>
</evidence>
<dbReference type="Proteomes" id="UP000823674">
    <property type="component" value="Chromosome A01"/>
</dbReference>
<dbReference type="PANTHER" id="PTHR31293">
    <property type="entry name" value="RNI-LIKE SUPERFAMILY PROTEIN"/>
    <property type="match status" value="1"/>
</dbReference>
<accession>A0ABQ7NS12</accession>
<evidence type="ECO:0000313" key="2">
    <source>
        <dbReference type="EMBL" id="KAG5413604.1"/>
    </source>
</evidence>
<organism evidence="2 3">
    <name type="scientific">Brassica rapa subsp. trilocularis</name>
    <dbReference type="NCBI Taxonomy" id="1813537"/>
    <lineage>
        <taxon>Eukaryota</taxon>
        <taxon>Viridiplantae</taxon>
        <taxon>Streptophyta</taxon>
        <taxon>Embryophyta</taxon>
        <taxon>Tracheophyta</taxon>
        <taxon>Spermatophyta</taxon>
        <taxon>Magnoliopsida</taxon>
        <taxon>eudicotyledons</taxon>
        <taxon>Gunneridae</taxon>
        <taxon>Pentapetalae</taxon>
        <taxon>rosids</taxon>
        <taxon>malvids</taxon>
        <taxon>Brassicales</taxon>
        <taxon>Brassicaceae</taxon>
        <taxon>Brassiceae</taxon>
        <taxon>Brassica</taxon>
    </lineage>
</organism>
<dbReference type="CDD" id="cd22160">
    <property type="entry name" value="F-box_AtFBL13-like"/>
    <property type="match status" value="1"/>
</dbReference>
<reference evidence="2 3" key="1">
    <citation type="submission" date="2021-03" db="EMBL/GenBank/DDBJ databases">
        <authorList>
            <person name="King G.J."/>
            <person name="Bancroft I."/>
            <person name="Baten A."/>
            <person name="Bloomfield J."/>
            <person name="Borpatragohain P."/>
            <person name="He Z."/>
            <person name="Irish N."/>
            <person name="Irwin J."/>
            <person name="Liu K."/>
            <person name="Mauleon R.P."/>
            <person name="Moore J."/>
            <person name="Morris R."/>
            <person name="Ostergaard L."/>
            <person name="Wang B."/>
            <person name="Wells R."/>
        </authorList>
    </citation>
    <scope>NUCLEOTIDE SEQUENCE [LARGE SCALE GENOMIC DNA]</scope>
    <source>
        <strain evidence="2">R-o-18</strain>
        <tissue evidence="2">Leaf</tissue>
    </source>
</reference>
<keyword evidence="3" id="KW-1185">Reference proteome</keyword>
<dbReference type="InterPro" id="IPR055294">
    <property type="entry name" value="FBL60-like"/>
</dbReference>
<dbReference type="SMART" id="SM00256">
    <property type="entry name" value="FBOX"/>
    <property type="match status" value="1"/>
</dbReference>